<feature type="transmembrane region" description="Helical" evidence="1">
    <location>
        <begin position="359"/>
        <end position="383"/>
    </location>
</feature>
<organism evidence="2 3">
    <name type="scientific">Chelatococcus sambhunathii</name>
    <dbReference type="NCBI Taxonomy" id="363953"/>
    <lineage>
        <taxon>Bacteria</taxon>
        <taxon>Pseudomonadati</taxon>
        <taxon>Pseudomonadota</taxon>
        <taxon>Alphaproteobacteria</taxon>
        <taxon>Hyphomicrobiales</taxon>
        <taxon>Chelatococcaceae</taxon>
        <taxon>Chelatococcus</taxon>
    </lineage>
</organism>
<reference evidence="2" key="1">
    <citation type="submission" date="2020-10" db="EMBL/GenBank/DDBJ databases">
        <authorList>
            <person name="Abbas A."/>
            <person name="Razzaq R."/>
            <person name="Waqas M."/>
            <person name="Abbas N."/>
            <person name="Nielsen T.K."/>
            <person name="Hansen L.H."/>
            <person name="Hussain S."/>
            <person name="Shahid M."/>
        </authorList>
    </citation>
    <scope>NUCLEOTIDE SEQUENCE</scope>
    <source>
        <strain evidence="2">S14</strain>
    </source>
</reference>
<dbReference type="RefSeq" id="WP_309388166.1">
    <property type="nucleotide sequence ID" value="NZ_JADBEO010000001.1"/>
</dbReference>
<dbReference type="Pfam" id="PF04143">
    <property type="entry name" value="Sulf_transp"/>
    <property type="match status" value="1"/>
</dbReference>
<feature type="transmembrane region" description="Helical" evidence="1">
    <location>
        <begin position="148"/>
        <end position="168"/>
    </location>
</feature>
<name>A0ABU1DAG5_9HYPH</name>
<feature type="transmembrane region" description="Helical" evidence="1">
    <location>
        <begin position="80"/>
        <end position="104"/>
    </location>
</feature>
<sequence length="400" mass="40980">MTTRPLFWKRLGHPHRLGAAAVLLAAALAAVGLTVADGDFLARASSLVAGVVFGVALQRGELSLVRAWRDLIVLKDAGQLLGFLAALFVAATLTLGTLAALAAVPPADARIGPVHWLLPIAGFVFGIGSVIARGGVMVHMRRLGEGSLVAVPALLATFVGFVAGITIWPWTWAHAIGNAPTPWAPAWFGMAGTLALQTLLLAALAAALWRYRPRDDDDGPKSFLRRALIDPWPAWAAGGLLGALVAASYAAGEPLGLIAECATIARWFATALGLAPVDLPGLDEGVGGLSAPLEAFGVTQHVVILFGFMAGAFAAALASGRFRFAGFTLREGAEMVVGGLLLGVSAMTALGAITGEAIAGVAVGALSGWIFLISASVGIVTALKLDRRSAMMSVVPPPSA</sequence>
<feature type="transmembrane region" description="Helical" evidence="1">
    <location>
        <begin position="302"/>
        <end position="320"/>
    </location>
</feature>
<feature type="transmembrane region" description="Helical" evidence="1">
    <location>
        <begin position="188"/>
        <end position="211"/>
    </location>
</feature>
<comment type="caution">
    <text evidence="2">The sequence shown here is derived from an EMBL/GenBank/DDBJ whole genome shotgun (WGS) entry which is preliminary data.</text>
</comment>
<dbReference type="EMBL" id="JADBEO010000001">
    <property type="protein sequence ID" value="MDR4305118.1"/>
    <property type="molecule type" value="Genomic_DNA"/>
</dbReference>
<evidence type="ECO:0000256" key="1">
    <source>
        <dbReference type="SAM" id="Phobius"/>
    </source>
</evidence>
<protein>
    <submittedName>
        <fullName evidence="2">YeeE/YedE family protein</fullName>
    </submittedName>
</protein>
<evidence type="ECO:0000313" key="3">
    <source>
        <dbReference type="Proteomes" id="UP001181622"/>
    </source>
</evidence>
<keyword evidence="3" id="KW-1185">Reference proteome</keyword>
<accession>A0ABU1DAG5</accession>
<feature type="transmembrane region" description="Helical" evidence="1">
    <location>
        <begin position="116"/>
        <end position="136"/>
    </location>
</feature>
<proteinExistence type="predicted"/>
<feature type="transmembrane region" description="Helical" evidence="1">
    <location>
        <begin position="46"/>
        <end position="68"/>
    </location>
</feature>
<dbReference type="InterPro" id="IPR007272">
    <property type="entry name" value="Sulf_transp_TsuA/YedE"/>
</dbReference>
<keyword evidence="1" id="KW-0472">Membrane</keyword>
<keyword evidence="1" id="KW-0812">Transmembrane</keyword>
<feature type="transmembrane region" description="Helical" evidence="1">
    <location>
        <begin position="232"/>
        <end position="251"/>
    </location>
</feature>
<keyword evidence="1" id="KW-1133">Transmembrane helix</keyword>
<dbReference type="Proteomes" id="UP001181622">
    <property type="component" value="Unassembled WGS sequence"/>
</dbReference>
<evidence type="ECO:0000313" key="2">
    <source>
        <dbReference type="EMBL" id="MDR4305118.1"/>
    </source>
</evidence>
<feature type="transmembrane region" description="Helical" evidence="1">
    <location>
        <begin position="332"/>
        <end position="353"/>
    </location>
</feature>
<gene>
    <name evidence="2" type="ORF">IHQ68_00555</name>
</gene>